<dbReference type="GO" id="GO:0016020">
    <property type="term" value="C:membrane"/>
    <property type="evidence" value="ECO:0007669"/>
    <property type="project" value="UniProtKB-SubCell"/>
</dbReference>
<keyword evidence="13" id="KW-1185">Reference proteome</keyword>
<feature type="domain" description="ABC transporter" evidence="11">
    <location>
        <begin position="314"/>
        <end position="546"/>
    </location>
</feature>
<evidence type="ECO:0000313" key="12">
    <source>
        <dbReference type="EMBL" id="CDF40556.1"/>
    </source>
</evidence>
<reference evidence="13" key="1">
    <citation type="journal article" date="2013" name="Proc. Natl. Acad. Sci. U.S.A.">
        <title>Genome structure and metabolic features in the red seaweed Chondrus crispus shed light on evolution of the Archaeplastida.</title>
        <authorList>
            <person name="Collen J."/>
            <person name="Porcel B."/>
            <person name="Carre W."/>
            <person name="Ball S.G."/>
            <person name="Chaparro C."/>
            <person name="Tonon T."/>
            <person name="Barbeyron T."/>
            <person name="Michel G."/>
            <person name="Noel B."/>
            <person name="Valentin K."/>
            <person name="Elias M."/>
            <person name="Artiguenave F."/>
            <person name="Arun A."/>
            <person name="Aury J.M."/>
            <person name="Barbosa-Neto J.F."/>
            <person name="Bothwell J.H."/>
            <person name="Bouget F.Y."/>
            <person name="Brillet L."/>
            <person name="Cabello-Hurtado F."/>
            <person name="Capella-Gutierrez S."/>
            <person name="Charrier B."/>
            <person name="Cladiere L."/>
            <person name="Cock J.M."/>
            <person name="Coelho S.M."/>
            <person name="Colleoni C."/>
            <person name="Czjzek M."/>
            <person name="Da Silva C."/>
            <person name="Delage L."/>
            <person name="Denoeud F."/>
            <person name="Deschamps P."/>
            <person name="Dittami S.M."/>
            <person name="Gabaldon T."/>
            <person name="Gachon C.M."/>
            <person name="Groisillier A."/>
            <person name="Herve C."/>
            <person name="Jabbari K."/>
            <person name="Katinka M."/>
            <person name="Kloareg B."/>
            <person name="Kowalczyk N."/>
            <person name="Labadie K."/>
            <person name="Leblanc C."/>
            <person name="Lopez P.J."/>
            <person name="McLachlan D.H."/>
            <person name="Meslet-Cladiere L."/>
            <person name="Moustafa A."/>
            <person name="Nehr Z."/>
            <person name="Nyvall Collen P."/>
            <person name="Panaud O."/>
            <person name="Partensky F."/>
            <person name="Poulain J."/>
            <person name="Rensing S.A."/>
            <person name="Rousvoal S."/>
            <person name="Samson G."/>
            <person name="Symeonidi A."/>
            <person name="Weissenbach J."/>
            <person name="Zambounis A."/>
            <person name="Wincker P."/>
            <person name="Boyen C."/>
        </authorList>
    </citation>
    <scope>NUCLEOTIDE SEQUENCE [LARGE SCALE GENOMIC DNA]</scope>
    <source>
        <strain evidence="13">cv. Stackhouse</strain>
    </source>
</reference>
<dbReference type="AlphaFoldDB" id="R7QSS4"/>
<keyword evidence="4" id="KW-0813">Transport</keyword>
<evidence type="ECO:0000256" key="8">
    <source>
        <dbReference type="ARBA" id="ARBA00022989"/>
    </source>
</evidence>
<dbReference type="CDD" id="cd03263">
    <property type="entry name" value="ABC_subfamily_A"/>
    <property type="match status" value="1"/>
</dbReference>
<keyword evidence="6" id="KW-0547">Nucleotide-binding</keyword>
<sequence>MRLDDAIYRQFSPGNSARAFLRRMPAIDVKLDLAIIQLVISITLGFTSHFWFPSFLRFLVFERVSRLRSMMSVMGLKKSQYFFGTYVGLFLQYACSTALLIVIGAAFGISFFVDNTPVSYLVLFFLWGNVLIALAMALVPFFDNPETAQTVGWLFILLVNIVGGPYLGRRLGDDGTGEGTWAAIMLLPSFAFLRSVYYAGALNSGGQGVVVGSEFFTDVNLGMCRGDGPFCRSFAYLAWQWVVLMLAALYFDQVLPSAVGNRRHPLFCFGFTREAKYTEDEELTASDKGSDVVEEERRAEEIIQNISTSGFDGVVLHKLSKSYPARPPVRALQDLSIVAQKNEVICILAHNGAGKTTAFRTLIGELEPTSGTAFVNGRSILSEMSEVHRSMGVAPQQNILWDVLTVQEHLFFYGRVRNLSGQELKDAVENAMDSVQLAFARKRKVRALSGGMKRRLSVSIAMIGNPEFIILDEPSTGLDILAREKLWEAVGRAKHNKAIMLTTHSLEEAETLSDRVAIMSYGKLKCIGKAEELKMRYGRGHHFSVSLPAAKVPELHDALTTIAPGARVETELGGNIEYVLPKSFKIPQIFALMNEKRDALEIRDWSISQATLEDVFLEVTQRSDPENLKEGGMFTICLTSRNHLRCTLLLEKVRALCSPVESSPSEPFRQQLLFKNKMSYGLNSAETFRLASGIRGRSESDFLENGF</sequence>
<dbReference type="Gene3D" id="3.40.50.300">
    <property type="entry name" value="P-loop containing nucleotide triphosphate hydrolases"/>
    <property type="match status" value="1"/>
</dbReference>
<dbReference type="GO" id="GO:0005524">
    <property type="term" value="F:ATP binding"/>
    <property type="evidence" value="ECO:0007669"/>
    <property type="project" value="UniProtKB-KW"/>
</dbReference>
<dbReference type="OrthoDB" id="8061355at2759"/>
<dbReference type="InterPro" id="IPR026082">
    <property type="entry name" value="ABCA"/>
</dbReference>
<dbReference type="OMA" id="WEDLSCV"/>
<gene>
    <name evidence="12" type="ORF">CHC_T00008847001</name>
</gene>
<dbReference type="Pfam" id="PF00005">
    <property type="entry name" value="ABC_tran"/>
    <property type="match status" value="1"/>
</dbReference>
<dbReference type="GO" id="GO:0140359">
    <property type="term" value="F:ABC-type transporter activity"/>
    <property type="evidence" value="ECO:0007669"/>
    <property type="project" value="InterPro"/>
</dbReference>
<evidence type="ECO:0000256" key="6">
    <source>
        <dbReference type="ARBA" id="ARBA00022741"/>
    </source>
</evidence>
<feature type="transmembrane region" description="Helical" evidence="10">
    <location>
        <begin position="81"/>
        <end position="112"/>
    </location>
</feature>
<feature type="transmembrane region" description="Helical" evidence="10">
    <location>
        <begin position="151"/>
        <end position="168"/>
    </location>
</feature>
<dbReference type="Gramene" id="CDF40556">
    <property type="protein sequence ID" value="CDF40556"/>
    <property type="gene ID" value="CHC_T00008847001"/>
</dbReference>
<comment type="similarity">
    <text evidence="2">Belongs to the ABC transporter superfamily. ABCA family.</text>
</comment>
<evidence type="ECO:0000313" key="13">
    <source>
        <dbReference type="Proteomes" id="UP000012073"/>
    </source>
</evidence>
<evidence type="ECO:0000256" key="4">
    <source>
        <dbReference type="ARBA" id="ARBA00022448"/>
    </source>
</evidence>
<proteinExistence type="inferred from homology"/>
<dbReference type="Pfam" id="PF12698">
    <property type="entry name" value="ABC2_membrane_3"/>
    <property type="match status" value="1"/>
</dbReference>
<evidence type="ECO:0000256" key="1">
    <source>
        <dbReference type="ARBA" id="ARBA00004141"/>
    </source>
</evidence>
<organism evidence="12 13">
    <name type="scientific">Chondrus crispus</name>
    <name type="common">Carrageen Irish moss</name>
    <name type="synonym">Polymorpha crispa</name>
    <dbReference type="NCBI Taxonomy" id="2769"/>
    <lineage>
        <taxon>Eukaryota</taxon>
        <taxon>Rhodophyta</taxon>
        <taxon>Florideophyceae</taxon>
        <taxon>Rhodymeniophycidae</taxon>
        <taxon>Gigartinales</taxon>
        <taxon>Gigartinaceae</taxon>
        <taxon>Chondrus</taxon>
    </lineage>
</organism>
<evidence type="ECO:0000256" key="9">
    <source>
        <dbReference type="ARBA" id="ARBA00023136"/>
    </source>
</evidence>
<keyword evidence="7" id="KW-0067">ATP-binding</keyword>
<dbReference type="InterPro" id="IPR013525">
    <property type="entry name" value="ABC2_TM"/>
</dbReference>
<feature type="transmembrane region" description="Helical" evidence="10">
    <location>
        <begin position="180"/>
        <end position="197"/>
    </location>
</feature>
<dbReference type="STRING" id="2769.R7QSS4"/>
<dbReference type="Proteomes" id="UP000012073">
    <property type="component" value="Unassembled WGS sequence"/>
</dbReference>
<dbReference type="InterPro" id="IPR003593">
    <property type="entry name" value="AAA+_ATPase"/>
</dbReference>
<evidence type="ECO:0000256" key="10">
    <source>
        <dbReference type="SAM" id="Phobius"/>
    </source>
</evidence>
<evidence type="ECO:0000256" key="5">
    <source>
        <dbReference type="ARBA" id="ARBA00022692"/>
    </source>
</evidence>
<dbReference type="SUPFAM" id="SSF52540">
    <property type="entry name" value="P-loop containing nucleoside triphosphate hydrolases"/>
    <property type="match status" value="1"/>
</dbReference>
<evidence type="ECO:0000259" key="11">
    <source>
        <dbReference type="PROSITE" id="PS50893"/>
    </source>
</evidence>
<dbReference type="PhylomeDB" id="R7QSS4"/>
<keyword evidence="5 10" id="KW-0812">Transmembrane</keyword>
<dbReference type="InterPro" id="IPR017871">
    <property type="entry name" value="ABC_transporter-like_CS"/>
</dbReference>
<name>R7QSS4_CHOCR</name>
<protein>
    <recommendedName>
        <fullName evidence="3">Probable ATP-dependent transporter ycf16</fullName>
    </recommendedName>
</protein>
<dbReference type="FunFam" id="3.40.50.300:FF:000335">
    <property type="entry name" value="ATP binding cassette subfamily A member 5"/>
    <property type="match status" value="1"/>
</dbReference>
<dbReference type="PROSITE" id="PS50893">
    <property type="entry name" value="ABC_TRANSPORTER_2"/>
    <property type="match status" value="1"/>
</dbReference>
<accession>R7QSS4</accession>
<keyword evidence="9 10" id="KW-0472">Membrane</keyword>
<feature type="transmembrane region" description="Helical" evidence="10">
    <location>
        <begin position="34"/>
        <end position="60"/>
    </location>
</feature>
<dbReference type="PANTHER" id="PTHR19229">
    <property type="entry name" value="ATP-BINDING CASSETTE TRANSPORTER SUBFAMILY A ABCA"/>
    <property type="match status" value="1"/>
</dbReference>
<evidence type="ECO:0000256" key="2">
    <source>
        <dbReference type="ARBA" id="ARBA00008869"/>
    </source>
</evidence>
<dbReference type="InterPro" id="IPR027417">
    <property type="entry name" value="P-loop_NTPase"/>
</dbReference>
<keyword evidence="8 10" id="KW-1133">Transmembrane helix</keyword>
<evidence type="ECO:0000256" key="3">
    <source>
        <dbReference type="ARBA" id="ARBA00014334"/>
    </source>
</evidence>
<dbReference type="GO" id="GO:0005319">
    <property type="term" value="F:lipid transporter activity"/>
    <property type="evidence" value="ECO:0007669"/>
    <property type="project" value="TreeGrafter"/>
</dbReference>
<evidence type="ECO:0000256" key="7">
    <source>
        <dbReference type="ARBA" id="ARBA00022840"/>
    </source>
</evidence>
<dbReference type="SMART" id="SM00382">
    <property type="entry name" value="AAA"/>
    <property type="match status" value="1"/>
</dbReference>
<feature type="transmembrane region" description="Helical" evidence="10">
    <location>
        <begin position="118"/>
        <end position="139"/>
    </location>
</feature>
<dbReference type="GeneID" id="17318582"/>
<dbReference type="RefSeq" id="XP_005710850.1">
    <property type="nucleotide sequence ID" value="XM_005710793.1"/>
</dbReference>
<dbReference type="EMBL" id="HG002201">
    <property type="protein sequence ID" value="CDF40556.1"/>
    <property type="molecule type" value="Genomic_DNA"/>
</dbReference>
<comment type="subcellular location">
    <subcellularLocation>
        <location evidence="1">Membrane</location>
        <topology evidence="1">Multi-pass membrane protein</topology>
    </subcellularLocation>
</comment>
<dbReference type="GO" id="GO:0016887">
    <property type="term" value="F:ATP hydrolysis activity"/>
    <property type="evidence" value="ECO:0007669"/>
    <property type="project" value="InterPro"/>
</dbReference>
<dbReference type="PROSITE" id="PS00211">
    <property type="entry name" value="ABC_TRANSPORTER_1"/>
    <property type="match status" value="1"/>
</dbReference>
<dbReference type="InterPro" id="IPR003439">
    <property type="entry name" value="ABC_transporter-like_ATP-bd"/>
</dbReference>
<dbReference type="KEGG" id="ccp:CHC_T00008847001"/>